<sequence length="125" mass="15414">MVYIYKKKKIEYHATNIYNISQFSSTFKKFVFIDELFVCFNLKVRYIYTYEKVFSYSLSLYCFFLYYNFINHLLIILFQKIKINVTKHFNNLTTYSFEICDLWILFFFQNGQYNISLKKMCINND</sequence>
<protein>
    <recommendedName>
        <fullName evidence="3">Transmembrane protein</fullName>
    </recommendedName>
</protein>
<name>W7FTD8_PLAFA</name>
<proteinExistence type="predicted"/>
<feature type="transmembrane region" description="Helical" evidence="1">
    <location>
        <begin position="54"/>
        <end position="78"/>
    </location>
</feature>
<organism evidence="2">
    <name type="scientific">Plasmodium falciparum Santa Lucia</name>
    <dbReference type="NCBI Taxonomy" id="478859"/>
    <lineage>
        <taxon>Eukaryota</taxon>
        <taxon>Sar</taxon>
        <taxon>Alveolata</taxon>
        <taxon>Apicomplexa</taxon>
        <taxon>Aconoidasida</taxon>
        <taxon>Haemosporida</taxon>
        <taxon>Plasmodiidae</taxon>
        <taxon>Plasmodium</taxon>
        <taxon>Plasmodium (Laverania)</taxon>
    </lineage>
</organism>
<dbReference type="Proteomes" id="UP000030666">
    <property type="component" value="Unassembled WGS sequence"/>
</dbReference>
<keyword evidence="1" id="KW-0812">Transmembrane</keyword>
<evidence type="ECO:0000313" key="2">
    <source>
        <dbReference type="EMBL" id="EUT89357.1"/>
    </source>
</evidence>
<accession>W7FTD8</accession>
<reference evidence="2" key="1">
    <citation type="submission" date="2013-02" db="EMBL/GenBank/DDBJ databases">
        <title>The Genome Sequence of Plasmodium falciparum Santa Lucia.</title>
        <authorList>
            <consortium name="The Broad Institute Genome Sequencing Platform"/>
            <consortium name="The Broad Institute Genome Sequencing Center for Infectious Disease"/>
            <person name="Neafsey D."/>
            <person name="Cheeseman I."/>
            <person name="Volkman S."/>
            <person name="Adams J."/>
            <person name="Walker B."/>
            <person name="Young S.K."/>
            <person name="Zeng Q."/>
            <person name="Gargeya S."/>
            <person name="Fitzgerald M."/>
            <person name="Haas B."/>
            <person name="Abouelleil A."/>
            <person name="Alvarado L."/>
            <person name="Arachchi H.M."/>
            <person name="Berlin A.M."/>
            <person name="Chapman S.B."/>
            <person name="Dewar J."/>
            <person name="Goldberg J."/>
            <person name="Griggs A."/>
            <person name="Gujja S."/>
            <person name="Hansen M."/>
            <person name="Howarth C."/>
            <person name="Imamovic A."/>
            <person name="Larimer J."/>
            <person name="McCowan C."/>
            <person name="Murphy C."/>
            <person name="Neiman D."/>
            <person name="Pearson M."/>
            <person name="Priest M."/>
            <person name="Roberts A."/>
            <person name="Saif S."/>
            <person name="Shea T."/>
            <person name="Sisk P."/>
            <person name="Sykes S."/>
            <person name="Wortman J."/>
            <person name="Nusbaum C."/>
            <person name="Birren B."/>
        </authorList>
    </citation>
    <scope>NUCLEOTIDE SEQUENCE [LARGE SCALE GENOMIC DNA]</scope>
    <source>
        <strain evidence="2">Santa Lucia</strain>
    </source>
</reference>
<evidence type="ECO:0008006" key="3">
    <source>
        <dbReference type="Google" id="ProtNLM"/>
    </source>
</evidence>
<keyword evidence="1" id="KW-0472">Membrane</keyword>
<dbReference type="AlphaFoldDB" id="W7FTD8"/>
<keyword evidence="1" id="KW-1133">Transmembrane helix</keyword>
<gene>
    <name evidence="2" type="ORF">PFAG_01510</name>
</gene>
<evidence type="ECO:0000256" key="1">
    <source>
        <dbReference type="SAM" id="Phobius"/>
    </source>
</evidence>
<dbReference type="EMBL" id="KE123485">
    <property type="protein sequence ID" value="EUT89357.1"/>
    <property type="molecule type" value="Genomic_DNA"/>
</dbReference>